<dbReference type="InterPro" id="IPR020846">
    <property type="entry name" value="MFS_dom"/>
</dbReference>
<dbReference type="GO" id="GO:0022857">
    <property type="term" value="F:transmembrane transporter activity"/>
    <property type="evidence" value="ECO:0007669"/>
    <property type="project" value="InterPro"/>
</dbReference>
<evidence type="ECO:0000256" key="7">
    <source>
        <dbReference type="SAM" id="Phobius"/>
    </source>
</evidence>
<gene>
    <name evidence="9" type="ORF">CWO92_04840</name>
</gene>
<dbReference type="InterPro" id="IPR011701">
    <property type="entry name" value="MFS"/>
</dbReference>
<evidence type="ECO:0000256" key="2">
    <source>
        <dbReference type="ARBA" id="ARBA00022448"/>
    </source>
</evidence>
<evidence type="ECO:0000313" key="10">
    <source>
        <dbReference type="Proteomes" id="UP000233440"/>
    </source>
</evidence>
<dbReference type="PANTHER" id="PTHR43124:SF3">
    <property type="entry name" value="CHLORAMPHENICOL EFFLUX PUMP RV0191"/>
    <property type="match status" value="1"/>
</dbReference>
<feature type="transmembrane region" description="Helical" evidence="7">
    <location>
        <begin position="256"/>
        <end position="280"/>
    </location>
</feature>
<evidence type="ECO:0000256" key="1">
    <source>
        <dbReference type="ARBA" id="ARBA00004651"/>
    </source>
</evidence>
<comment type="caution">
    <text evidence="9">The sequence shown here is derived from an EMBL/GenBank/DDBJ whole genome shotgun (WGS) entry which is preliminary data.</text>
</comment>
<feature type="transmembrane region" description="Helical" evidence="7">
    <location>
        <begin position="161"/>
        <end position="178"/>
    </location>
</feature>
<keyword evidence="2" id="KW-0813">Transport</keyword>
<keyword evidence="6 7" id="KW-0472">Membrane</keyword>
<evidence type="ECO:0000259" key="8">
    <source>
        <dbReference type="PROSITE" id="PS50850"/>
    </source>
</evidence>
<feature type="transmembrane region" description="Helical" evidence="7">
    <location>
        <begin position="70"/>
        <end position="91"/>
    </location>
</feature>
<feature type="transmembrane region" description="Helical" evidence="7">
    <location>
        <begin position="40"/>
        <end position="58"/>
    </location>
</feature>
<dbReference type="AlphaFoldDB" id="A0A2N3LPI3"/>
<evidence type="ECO:0000256" key="6">
    <source>
        <dbReference type="ARBA" id="ARBA00023136"/>
    </source>
</evidence>
<evidence type="ECO:0000256" key="4">
    <source>
        <dbReference type="ARBA" id="ARBA00022692"/>
    </source>
</evidence>
<keyword evidence="5 7" id="KW-1133">Transmembrane helix</keyword>
<dbReference type="Proteomes" id="UP000233440">
    <property type="component" value="Unassembled WGS sequence"/>
</dbReference>
<keyword evidence="3" id="KW-1003">Cell membrane</keyword>
<evidence type="ECO:0000256" key="5">
    <source>
        <dbReference type="ARBA" id="ARBA00022989"/>
    </source>
</evidence>
<sequence>MLLVTTLAMLLCSIDRQILPTVLPDIMKDYKLNSVEAGFLNSLNFVGSFIGAILVGVLADSLGGGYRRAWSWMGTCIITAVAGIATFFSRGIGGLQFWRFIMGFGTGAMEPVNVALVSDFWHKENRGFAIGTHHTGLPIGQFVGPVLIGAILAVGTWRTTFLWIPIIGIIIMLLQVFVGTKKNEQRVYNWINQRNLTLPRDTNITVTKNPFKNAFEAIKNRNVMLGMSINFLFLWTEMGAATFLTLQLTSNVGLSLAHAAVISGSSGITGWIGQIVWGTVSDHLGRKFSLSILAVGSAVSVLGCIFIHSATFAWVILIIWGIFRNSPYPVVFSLAVDSSKKSAGAGLGILIGVSLGLSGALVTPVAGYFIEHFGWTWNYIMLSAFSFLALIPIYLIRETAGEKASMKAE</sequence>
<feature type="transmembrane region" description="Helical" evidence="7">
    <location>
        <begin position="343"/>
        <end position="370"/>
    </location>
</feature>
<dbReference type="OrthoDB" id="9787026at2"/>
<dbReference type="Pfam" id="PF07690">
    <property type="entry name" value="MFS_1"/>
    <property type="match status" value="1"/>
</dbReference>
<evidence type="ECO:0000256" key="3">
    <source>
        <dbReference type="ARBA" id="ARBA00022475"/>
    </source>
</evidence>
<dbReference type="Gene3D" id="1.20.1250.20">
    <property type="entry name" value="MFS general substrate transporter like domains"/>
    <property type="match status" value="2"/>
</dbReference>
<dbReference type="EMBL" id="PIQO01000002">
    <property type="protein sequence ID" value="PKR86487.1"/>
    <property type="molecule type" value="Genomic_DNA"/>
</dbReference>
<feature type="transmembrane region" description="Helical" evidence="7">
    <location>
        <begin position="292"/>
        <end position="323"/>
    </location>
</feature>
<dbReference type="PANTHER" id="PTHR43124">
    <property type="entry name" value="PURINE EFFLUX PUMP PBUE"/>
    <property type="match status" value="1"/>
</dbReference>
<feature type="transmembrane region" description="Helical" evidence="7">
    <location>
        <begin position="223"/>
        <end position="244"/>
    </location>
</feature>
<reference evidence="9 10" key="1">
    <citation type="submission" date="2017-11" db="EMBL/GenBank/DDBJ databases">
        <title>Bacillus camelliae sp. nov., isolated from pu'er tea.</title>
        <authorList>
            <person name="Niu L."/>
        </authorList>
    </citation>
    <scope>NUCLEOTIDE SEQUENCE [LARGE SCALE GENOMIC DNA]</scope>
    <source>
        <strain evidence="9 10">7578-1</strain>
    </source>
</reference>
<feature type="transmembrane region" description="Helical" evidence="7">
    <location>
        <begin position="377"/>
        <end position="396"/>
    </location>
</feature>
<proteinExistence type="predicted"/>
<organism evidence="9 10">
    <name type="scientific">Heyndrickxia camelliae</name>
    <dbReference type="NCBI Taxonomy" id="1707093"/>
    <lineage>
        <taxon>Bacteria</taxon>
        <taxon>Bacillati</taxon>
        <taxon>Bacillota</taxon>
        <taxon>Bacilli</taxon>
        <taxon>Bacillales</taxon>
        <taxon>Bacillaceae</taxon>
        <taxon>Heyndrickxia</taxon>
    </lineage>
</organism>
<dbReference type="InterPro" id="IPR036259">
    <property type="entry name" value="MFS_trans_sf"/>
</dbReference>
<dbReference type="PROSITE" id="PS50850">
    <property type="entry name" value="MFS"/>
    <property type="match status" value="1"/>
</dbReference>
<evidence type="ECO:0000313" key="9">
    <source>
        <dbReference type="EMBL" id="PKR86487.1"/>
    </source>
</evidence>
<name>A0A2N3LPI3_9BACI</name>
<comment type="subcellular location">
    <subcellularLocation>
        <location evidence="1">Cell membrane</location>
        <topology evidence="1">Multi-pass membrane protein</topology>
    </subcellularLocation>
</comment>
<protein>
    <submittedName>
        <fullName evidence="9">MFS transporter</fullName>
    </submittedName>
</protein>
<keyword evidence="4 7" id="KW-0812">Transmembrane</keyword>
<accession>A0A2N3LPI3</accession>
<feature type="transmembrane region" description="Helical" evidence="7">
    <location>
        <begin position="137"/>
        <end position="155"/>
    </location>
</feature>
<dbReference type="InterPro" id="IPR050189">
    <property type="entry name" value="MFS_Efflux_Transporters"/>
</dbReference>
<feature type="domain" description="Major facilitator superfamily (MFS) profile" evidence="8">
    <location>
        <begin position="1"/>
        <end position="401"/>
    </location>
</feature>
<keyword evidence="10" id="KW-1185">Reference proteome</keyword>
<dbReference type="GO" id="GO:0005886">
    <property type="term" value="C:plasma membrane"/>
    <property type="evidence" value="ECO:0007669"/>
    <property type="project" value="UniProtKB-SubCell"/>
</dbReference>
<dbReference type="SUPFAM" id="SSF103473">
    <property type="entry name" value="MFS general substrate transporter"/>
    <property type="match status" value="1"/>
</dbReference>